<dbReference type="InterPro" id="IPR025187">
    <property type="entry name" value="DUF4112"/>
</dbReference>
<name>F8D962_HALXS</name>
<accession>F8D962</accession>
<dbReference type="Proteomes" id="UP000006794">
    <property type="component" value="Chromosome"/>
</dbReference>
<dbReference type="PANTHER" id="PTHR35519">
    <property type="entry name" value="MEMBRANE PROTEINS"/>
    <property type="match status" value="1"/>
</dbReference>
<dbReference type="eggNOG" id="arCOG10153">
    <property type="taxonomic scope" value="Archaea"/>
</dbReference>
<proteinExistence type="predicted"/>
<dbReference type="HOGENOM" id="CLU_116315_3_0_2"/>
<dbReference type="OrthoDB" id="156248at2157"/>
<dbReference type="EMBL" id="CP002839">
    <property type="protein sequence ID" value="AEH35670.1"/>
    <property type="molecule type" value="Genomic_DNA"/>
</dbReference>
<evidence type="ECO:0000313" key="2">
    <source>
        <dbReference type="Proteomes" id="UP000006794"/>
    </source>
</evidence>
<sequence length="150" mass="15901">MATGSADDIETALEEFEDDIPATIDQSALDRMHVVARVLDEGMRVPGTNFRFGLDPIVGILPGAGDTAVGVVSLYIVAEAARLGVSLSTLGRMLANIAVDVIGGSVPVLGVLFDAFWKSNKWNVVLALEDLADTERHPQTGPEPETVTIE</sequence>
<protein>
    <recommendedName>
        <fullName evidence="3">DUF4112 domain-containing protein</fullName>
    </recommendedName>
</protein>
<dbReference type="AlphaFoldDB" id="F8D962"/>
<dbReference type="Pfam" id="PF13430">
    <property type="entry name" value="DUF4112"/>
    <property type="match status" value="1"/>
</dbReference>
<keyword evidence="2" id="KW-1185">Reference proteome</keyword>
<dbReference type="PANTHER" id="PTHR35519:SF2">
    <property type="entry name" value="PH DOMAIN PROTEIN"/>
    <property type="match status" value="1"/>
</dbReference>
<evidence type="ECO:0008006" key="3">
    <source>
        <dbReference type="Google" id="ProtNLM"/>
    </source>
</evidence>
<dbReference type="RefSeq" id="WP_013878570.1">
    <property type="nucleotide sequence ID" value="NC_015666.1"/>
</dbReference>
<organism evidence="1 2">
    <name type="scientific">Halopiger xanaduensis (strain DSM 18323 / JCM 14033 / SH-6)</name>
    <dbReference type="NCBI Taxonomy" id="797210"/>
    <lineage>
        <taxon>Archaea</taxon>
        <taxon>Methanobacteriati</taxon>
        <taxon>Methanobacteriota</taxon>
        <taxon>Stenosarchaea group</taxon>
        <taxon>Halobacteria</taxon>
        <taxon>Halobacteriales</taxon>
        <taxon>Natrialbaceae</taxon>
        <taxon>Halopiger</taxon>
    </lineage>
</organism>
<gene>
    <name evidence="1" type="ordered locus">Halxa_1034</name>
</gene>
<dbReference type="KEGG" id="hxa:Halxa_1034"/>
<evidence type="ECO:0000313" key="1">
    <source>
        <dbReference type="EMBL" id="AEH35670.1"/>
    </source>
</evidence>
<dbReference type="GeneID" id="10799260"/>
<reference evidence="1 2" key="1">
    <citation type="journal article" date="2012" name="Stand. Genomic Sci.">
        <title>Complete genome sequence of Halopiger xanaduensis type strain (SH-6(T)).</title>
        <authorList>
            <person name="Anderson I."/>
            <person name="Tindall B.J."/>
            <person name="Rohde M."/>
            <person name="Lucas S."/>
            <person name="Han J."/>
            <person name="Lapidus A."/>
            <person name="Cheng J.F."/>
            <person name="Goodwin L."/>
            <person name="Pitluck S."/>
            <person name="Peters L."/>
            <person name="Pati A."/>
            <person name="Mikhailova N."/>
            <person name="Pagani I."/>
            <person name="Teshima H."/>
            <person name="Han C."/>
            <person name="Tapia R."/>
            <person name="Land M."/>
            <person name="Woyke T."/>
            <person name="Klenk H.P."/>
            <person name="Kyrpides N."/>
            <person name="Ivanova N."/>
        </authorList>
    </citation>
    <scope>NUCLEOTIDE SEQUENCE [LARGE SCALE GENOMIC DNA]</scope>
    <source>
        <strain evidence="2">DSM 18323 / JCM 14033 / SH-6</strain>
    </source>
</reference>